<evidence type="ECO:0008006" key="5">
    <source>
        <dbReference type="Google" id="ProtNLM"/>
    </source>
</evidence>
<dbReference type="InterPro" id="IPR010799">
    <property type="entry name" value="MlrC_C"/>
</dbReference>
<dbReference type="InterPro" id="IPR009197">
    <property type="entry name" value="MlrC"/>
</dbReference>
<protein>
    <recommendedName>
        <fullName evidence="5">Microcystin degradation protein MlrC</fullName>
    </recommendedName>
</protein>
<feature type="domain" description="Microcystin LR degradation protein MlrC C-terminal" evidence="1">
    <location>
        <begin position="301"/>
        <end position="478"/>
    </location>
</feature>
<sequence length="489" mass="51594">MRPPFRIALAGISHESNTFCPIPTTLDSFRVSRGEGILRDLPGSATEPAGLIAAASRMGFEVVPILIARATPAGRVTKDALETLTGEIVEGLKRAGRVDAVHLAQHGAMVARGQDDADGWVLERVREAIGPGVPIALTLDLHANVSPRMAGQSDAVVVYDTYPHVDCFERGLEAGEILHRTLAGEVRPVTALAQTALMPVPLAQLPEREPMRGALARMFEVERDPKVVCAGVAPGFAYADVAEAGLSVVVTADGDRDYAQAKADEIARVAWEGRAGFRLDLPAPEEAVAQAIASDAHPVVLVDVGDNVGGGSAADGTVLLRELLRQGARDAVVMVYDPAGAKAAAQAGIGATASLDVGGKVDALHGPPVRVTGRVRHLSDGFFRTRGPVHGGRAWGDMGLSATLDCDGVQVILTERRMPPFAIQPLYAAGIDPEGERILVVKAALAHRAAYAPVARRTIEVDTPGVTAANLSRFTYRNVRRPIFPLDEI</sequence>
<organism evidence="3 4">
    <name type="scientific">Handelsmanbacteria sp. (strain RIFCSPLOWO2_12_FULL_64_10)</name>
    <dbReference type="NCBI Taxonomy" id="1817868"/>
    <lineage>
        <taxon>Bacteria</taxon>
        <taxon>Candidatus Handelsmaniibacteriota</taxon>
    </lineage>
</organism>
<evidence type="ECO:0000259" key="1">
    <source>
        <dbReference type="Pfam" id="PF07171"/>
    </source>
</evidence>
<comment type="caution">
    <text evidence="3">The sequence shown here is derived from an EMBL/GenBank/DDBJ whole genome shotgun (WGS) entry which is preliminary data.</text>
</comment>
<dbReference type="Pfam" id="PF07171">
    <property type="entry name" value="MlrC_C"/>
    <property type="match status" value="1"/>
</dbReference>
<dbReference type="InterPro" id="IPR015995">
    <property type="entry name" value="MlrC_N"/>
</dbReference>
<dbReference type="Proteomes" id="UP000178606">
    <property type="component" value="Unassembled WGS sequence"/>
</dbReference>
<evidence type="ECO:0000259" key="2">
    <source>
        <dbReference type="Pfam" id="PF07364"/>
    </source>
</evidence>
<evidence type="ECO:0000313" key="3">
    <source>
        <dbReference type="EMBL" id="OGG49005.1"/>
    </source>
</evidence>
<gene>
    <name evidence="3" type="ORF">A3F84_14305</name>
</gene>
<proteinExistence type="predicted"/>
<feature type="domain" description="Microcystin LR degradation protein MlrC N-terminal" evidence="2">
    <location>
        <begin position="6"/>
        <end position="292"/>
    </location>
</feature>
<dbReference type="PIRSF" id="PIRSF012702">
    <property type="entry name" value="UCP012702"/>
    <property type="match status" value="1"/>
</dbReference>
<dbReference type="EMBL" id="MFKF01000240">
    <property type="protein sequence ID" value="OGG49005.1"/>
    <property type="molecule type" value="Genomic_DNA"/>
</dbReference>
<dbReference type="Pfam" id="PF07364">
    <property type="entry name" value="DUF1485"/>
    <property type="match status" value="1"/>
</dbReference>
<accession>A0A1F6CIL8</accession>
<dbReference type="AlphaFoldDB" id="A0A1F6CIL8"/>
<evidence type="ECO:0000313" key="4">
    <source>
        <dbReference type="Proteomes" id="UP000178606"/>
    </source>
</evidence>
<reference evidence="3 4" key="1">
    <citation type="journal article" date="2016" name="Nat. Commun.">
        <title>Thousands of microbial genomes shed light on interconnected biogeochemical processes in an aquifer system.</title>
        <authorList>
            <person name="Anantharaman K."/>
            <person name="Brown C.T."/>
            <person name="Hug L.A."/>
            <person name="Sharon I."/>
            <person name="Castelle C.J."/>
            <person name="Probst A.J."/>
            <person name="Thomas B.C."/>
            <person name="Singh A."/>
            <person name="Wilkins M.J."/>
            <person name="Karaoz U."/>
            <person name="Brodie E.L."/>
            <person name="Williams K.H."/>
            <person name="Hubbard S.S."/>
            <person name="Banfield J.F."/>
        </authorList>
    </citation>
    <scope>NUCLEOTIDE SEQUENCE [LARGE SCALE GENOMIC DNA]</scope>
    <source>
        <strain evidence="4">RIFCSPLOWO2_12_FULL_64_10</strain>
    </source>
</reference>
<name>A0A1F6CIL8_HANXR</name>